<evidence type="ECO:0008006" key="4">
    <source>
        <dbReference type="Google" id="ProtNLM"/>
    </source>
</evidence>
<reference evidence="2" key="1">
    <citation type="journal article" date="2023" name="Mol. Phylogenet. Evol.">
        <title>Genome-scale phylogeny and comparative genomics of the fungal order Sordariales.</title>
        <authorList>
            <person name="Hensen N."/>
            <person name="Bonometti L."/>
            <person name="Westerberg I."/>
            <person name="Brannstrom I.O."/>
            <person name="Guillou S."/>
            <person name="Cros-Aarteil S."/>
            <person name="Calhoun S."/>
            <person name="Haridas S."/>
            <person name="Kuo A."/>
            <person name="Mondo S."/>
            <person name="Pangilinan J."/>
            <person name="Riley R."/>
            <person name="LaButti K."/>
            <person name="Andreopoulos B."/>
            <person name="Lipzen A."/>
            <person name="Chen C."/>
            <person name="Yan M."/>
            <person name="Daum C."/>
            <person name="Ng V."/>
            <person name="Clum A."/>
            <person name="Steindorff A."/>
            <person name="Ohm R.A."/>
            <person name="Martin F."/>
            <person name="Silar P."/>
            <person name="Natvig D.O."/>
            <person name="Lalanne C."/>
            <person name="Gautier V."/>
            <person name="Ament-Velasquez S.L."/>
            <person name="Kruys A."/>
            <person name="Hutchinson M.I."/>
            <person name="Powell A.J."/>
            <person name="Barry K."/>
            <person name="Miller A.N."/>
            <person name="Grigoriev I.V."/>
            <person name="Debuchy R."/>
            <person name="Gladieux P."/>
            <person name="Hiltunen Thoren M."/>
            <person name="Johannesson H."/>
        </authorList>
    </citation>
    <scope>NUCLEOTIDE SEQUENCE</scope>
    <source>
        <strain evidence="2">PSN243</strain>
    </source>
</reference>
<comment type="caution">
    <text evidence="2">The sequence shown here is derived from an EMBL/GenBank/DDBJ whole genome shotgun (WGS) entry which is preliminary data.</text>
</comment>
<sequence length="85" mass="8933">MPIKSLVVTILTIPGCIHLANGFIITGYRGSDCHGMAMGEFSTQSPGHPDCDNHINPGASSVFVTPQPGDEGNCVFPCSRFGLGR</sequence>
<evidence type="ECO:0000256" key="1">
    <source>
        <dbReference type="SAM" id="SignalP"/>
    </source>
</evidence>
<organism evidence="2 3">
    <name type="scientific">Podospora aff. communis PSN243</name>
    <dbReference type="NCBI Taxonomy" id="3040156"/>
    <lineage>
        <taxon>Eukaryota</taxon>
        <taxon>Fungi</taxon>
        <taxon>Dikarya</taxon>
        <taxon>Ascomycota</taxon>
        <taxon>Pezizomycotina</taxon>
        <taxon>Sordariomycetes</taxon>
        <taxon>Sordariomycetidae</taxon>
        <taxon>Sordariales</taxon>
        <taxon>Podosporaceae</taxon>
        <taxon>Podospora</taxon>
    </lineage>
</organism>
<keyword evidence="3" id="KW-1185">Reference proteome</keyword>
<accession>A0AAV9H7P8</accession>
<evidence type="ECO:0000313" key="3">
    <source>
        <dbReference type="Proteomes" id="UP001321760"/>
    </source>
</evidence>
<dbReference type="AlphaFoldDB" id="A0AAV9H7P8"/>
<dbReference type="EMBL" id="MU865915">
    <property type="protein sequence ID" value="KAK4455091.1"/>
    <property type="molecule type" value="Genomic_DNA"/>
</dbReference>
<reference evidence="2" key="2">
    <citation type="submission" date="2023-05" db="EMBL/GenBank/DDBJ databases">
        <authorList>
            <consortium name="Lawrence Berkeley National Laboratory"/>
            <person name="Steindorff A."/>
            <person name="Hensen N."/>
            <person name="Bonometti L."/>
            <person name="Westerberg I."/>
            <person name="Brannstrom I.O."/>
            <person name="Guillou S."/>
            <person name="Cros-Aarteil S."/>
            <person name="Calhoun S."/>
            <person name="Haridas S."/>
            <person name="Kuo A."/>
            <person name="Mondo S."/>
            <person name="Pangilinan J."/>
            <person name="Riley R."/>
            <person name="Labutti K."/>
            <person name="Andreopoulos B."/>
            <person name="Lipzen A."/>
            <person name="Chen C."/>
            <person name="Yanf M."/>
            <person name="Daum C."/>
            <person name="Ng V."/>
            <person name="Clum A."/>
            <person name="Ohm R."/>
            <person name="Martin F."/>
            <person name="Silar P."/>
            <person name="Natvig D."/>
            <person name="Lalanne C."/>
            <person name="Gautier V."/>
            <person name="Ament-Velasquez S.L."/>
            <person name="Kruys A."/>
            <person name="Hutchinson M.I."/>
            <person name="Powell A.J."/>
            <person name="Barry K."/>
            <person name="Miller A.N."/>
            <person name="Grigoriev I.V."/>
            <person name="Debuchy R."/>
            <person name="Gladieux P."/>
            <person name="Thoren M.H."/>
            <person name="Johannesson H."/>
        </authorList>
    </citation>
    <scope>NUCLEOTIDE SEQUENCE</scope>
    <source>
        <strain evidence="2">PSN243</strain>
    </source>
</reference>
<name>A0AAV9H7P8_9PEZI</name>
<feature type="signal peptide" evidence="1">
    <location>
        <begin position="1"/>
        <end position="22"/>
    </location>
</feature>
<proteinExistence type="predicted"/>
<protein>
    <recommendedName>
        <fullName evidence="4">Secreted protein</fullName>
    </recommendedName>
</protein>
<keyword evidence="1" id="KW-0732">Signal</keyword>
<dbReference type="Proteomes" id="UP001321760">
    <property type="component" value="Unassembled WGS sequence"/>
</dbReference>
<feature type="chain" id="PRO_5043765408" description="Secreted protein" evidence="1">
    <location>
        <begin position="23"/>
        <end position="85"/>
    </location>
</feature>
<gene>
    <name evidence="2" type="ORF">QBC34DRAFT_391546</name>
</gene>
<evidence type="ECO:0000313" key="2">
    <source>
        <dbReference type="EMBL" id="KAK4455091.1"/>
    </source>
</evidence>